<name>A0A6S7G3I3_PARCT</name>
<evidence type="ECO:0000256" key="3">
    <source>
        <dbReference type="ARBA" id="ARBA00039307"/>
    </source>
</evidence>
<feature type="domain" description="Tetratricopeptide repeat protein 5 OB fold" evidence="4">
    <location>
        <begin position="318"/>
        <end position="430"/>
    </location>
</feature>
<dbReference type="OrthoDB" id="423589at2759"/>
<organism evidence="5 6">
    <name type="scientific">Paramuricea clavata</name>
    <name type="common">Red gorgonian</name>
    <name type="synonym">Violescent sea-whip</name>
    <dbReference type="NCBI Taxonomy" id="317549"/>
    <lineage>
        <taxon>Eukaryota</taxon>
        <taxon>Metazoa</taxon>
        <taxon>Cnidaria</taxon>
        <taxon>Anthozoa</taxon>
        <taxon>Octocorallia</taxon>
        <taxon>Malacalcyonacea</taxon>
        <taxon>Plexauridae</taxon>
        <taxon>Paramuricea</taxon>
    </lineage>
</organism>
<dbReference type="PROSITE" id="PS50005">
    <property type="entry name" value="TPR"/>
    <property type="match status" value="1"/>
</dbReference>
<accession>A0A6S7G3I3</accession>
<keyword evidence="6" id="KW-1185">Reference proteome</keyword>
<evidence type="ECO:0000313" key="6">
    <source>
        <dbReference type="Proteomes" id="UP001152795"/>
    </source>
</evidence>
<protein>
    <recommendedName>
        <fullName evidence="3">Cell division cycle protein 27 homolog</fullName>
    </recommendedName>
</protein>
<dbReference type="EMBL" id="CACRXK020000806">
    <property type="protein sequence ID" value="CAB3984953.1"/>
    <property type="molecule type" value="Genomic_DNA"/>
</dbReference>
<keyword evidence="1" id="KW-0802">TPR repeat</keyword>
<dbReference type="InterPro" id="IPR011990">
    <property type="entry name" value="TPR-like_helical_dom_sf"/>
</dbReference>
<dbReference type="Gene3D" id="2.40.50.550">
    <property type="match status" value="1"/>
</dbReference>
<evidence type="ECO:0000313" key="5">
    <source>
        <dbReference type="EMBL" id="CAB3984953.1"/>
    </source>
</evidence>
<evidence type="ECO:0000256" key="2">
    <source>
        <dbReference type="ARBA" id="ARBA00038210"/>
    </source>
</evidence>
<dbReference type="PANTHER" id="PTHR12558:SF13">
    <property type="entry name" value="CELL DIVISION CYCLE PROTEIN 27 HOMOLOG"/>
    <property type="match status" value="1"/>
</dbReference>
<comment type="similarity">
    <text evidence="2">Belongs to the APC3/CDC27 family.</text>
</comment>
<dbReference type="SUPFAM" id="SSF48452">
    <property type="entry name" value="TPR-like"/>
    <property type="match status" value="1"/>
</dbReference>
<dbReference type="Proteomes" id="UP001152795">
    <property type="component" value="Unassembled WGS sequence"/>
</dbReference>
<dbReference type="InterPro" id="IPR019734">
    <property type="entry name" value="TPR_rpt"/>
</dbReference>
<reference evidence="5" key="1">
    <citation type="submission" date="2020-04" db="EMBL/GenBank/DDBJ databases">
        <authorList>
            <person name="Alioto T."/>
            <person name="Alioto T."/>
            <person name="Gomez Garrido J."/>
        </authorList>
    </citation>
    <scope>NUCLEOTIDE SEQUENCE</scope>
    <source>
        <strain evidence="5">A484AB</strain>
    </source>
</reference>
<dbReference type="PANTHER" id="PTHR12558">
    <property type="entry name" value="CELL DIVISION CYCLE 16,23,27"/>
    <property type="match status" value="1"/>
</dbReference>
<gene>
    <name evidence="5" type="ORF">PACLA_8A002208</name>
</gene>
<sequence>MDEQKTAVEERTALEEATKCVDGLYDLRDHYFVNNGVEKASERTREIGEKMMEVKEHLDKLLGMCNKKSQYFYLLGKTLNVMATYDPQAQEALSRAVKLDPLLVDAWNCLGECLWKKGDVEAAKNCFTGALEHSKNKMSLRSLSMVLRQLGKESQERVDNIKLSVEKAKEAVSLDVTDGVSWYILGNAYLSFFFSGAQSPGMLKQCLAAYARAEMDSVSSSNPDLYFNRAMVYRYQEEYKLCLEGFKKALTYDPAWEDAVKLQEQLLKYLQNISDLIQNKGKLKPKRLNTMINSLKESDLGPYSGSKYTSNSGQTINLEHVMLNSLNVGFNENKVISGKVVGIVPQEEPIPFTFSIVDKEGTCFPVTLYNLRTGCGVIVGDTVAIPEPYVQSTDFSENDKIFKFLSVRVDSPVVMVVNKRKLGRDKLSPSVLSFQAKSE</sequence>
<dbReference type="Pfam" id="PF13181">
    <property type="entry name" value="TPR_8"/>
    <property type="match status" value="2"/>
</dbReference>
<evidence type="ECO:0000259" key="4">
    <source>
        <dbReference type="Pfam" id="PF16669"/>
    </source>
</evidence>
<dbReference type="InterPro" id="IPR038645">
    <property type="entry name" value="TTC5_OB_sf"/>
</dbReference>
<dbReference type="Pfam" id="PF16669">
    <property type="entry name" value="TTC5_OB"/>
    <property type="match status" value="1"/>
</dbReference>
<dbReference type="AlphaFoldDB" id="A0A6S7G3I3"/>
<dbReference type="SMART" id="SM00028">
    <property type="entry name" value="TPR"/>
    <property type="match status" value="2"/>
</dbReference>
<dbReference type="Gene3D" id="1.25.40.10">
    <property type="entry name" value="Tetratricopeptide repeat domain"/>
    <property type="match status" value="1"/>
</dbReference>
<proteinExistence type="inferred from homology"/>
<comment type="caution">
    <text evidence="5">The sequence shown here is derived from an EMBL/GenBank/DDBJ whole genome shotgun (WGS) entry which is preliminary data.</text>
</comment>
<dbReference type="InterPro" id="IPR032076">
    <property type="entry name" value="TTC5_OB"/>
</dbReference>
<evidence type="ECO:0000256" key="1">
    <source>
        <dbReference type="ARBA" id="ARBA00022803"/>
    </source>
</evidence>